<evidence type="ECO:0000313" key="1">
    <source>
        <dbReference type="EMBL" id="OAF65120.1"/>
    </source>
</evidence>
<accession>A0A177ATH0</accession>
<comment type="caution">
    <text evidence="1">The sequence shown here is derived from an EMBL/GenBank/DDBJ whole genome shotgun (WGS) entry which is preliminary data.</text>
</comment>
<protein>
    <submittedName>
        <fullName evidence="1">Uncharacterized protein</fullName>
    </submittedName>
</protein>
<sequence>FKSFKNIFTPSLIRTSKNIWNVLTKTGASCALKNDNKISNMFNEFITAHDDTFPSDSESDFEIMATQPSNNISKNEENIDLALKIVESSIFLSSIIDMDSELDFLE</sequence>
<feature type="non-terminal residue" evidence="1">
    <location>
        <position position="1"/>
    </location>
</feature>
<dbReference type="EMBL" id="LWCA01001436">
    <property type="protein sequence ID" value="OAF65120.1"/>
    <property type="molecule type" value="Genomic_DNA"/>
</dbReference>
<dbReference type="Proteomes" id="UP000078046">
    <property type="component" value="Unassembled WGS sequence"/>
</dbReference>
<name>A0A177ATH0_9BILA</name>
<dbReference type="AlphaFoldDB" id="A0A177ATH0"/>
<reference evidence="1 2" key="1">
    <citation type="submission" date="2016-04" db="EMBL/GenBank/DDBJ databases">
        <title>The genome of Intoshia linei affirms orthonectids as highly simplified spiralians.</title>
        <authorList>
            <person name="Mikhailov K.V."/>
            <person name="Slusarev G.S."/>
            <person name="Nikitin M.A."/>
            <person name="Logacheva M.D."/>
            <person name="Penin A."/>
            <person name="Aleoshin V."/>
            <person name="Panchin Y.V."/>
        </authorList>
    </citation>
    <scope>NUCLEOTIDE SEQUENCE [LARGE SCALE GENOMIC DNA]</scope>
    <source>
        <strain evidence="1">Intl2013</strain>
        <tissue evidence="1">Whole animal</tissue>
    </source>
</reference>
<keyword evidence="2" id="KW-1185">Reference proteome</keyword>
<proteinExistence type="predicted"/>
<evidence type="ECO:0000313" key="2">
    <source>
        <dbReference type="Proteomes" id="UP000078046"/>
    </source>
</evidence>
<organism evidence="1 2">
    <name type="scientific">Intoshia linei</name>
    <dbReference type="NCBI Taxonomy" id="1819745"/>
    <lineage>
        <taxon>Eukaryota</taxon>
        <taxon>Metazoa</taxon>
        <taxon>Spiralia</taxon>
        <taxon>Lophotrochozoa</taxon>
        <taxon>Mesozoa</taxon>
        <taxon>Orthonectida</taxon>
        <taxon>Rhopaluridae</taxon>
        <taxon>Intoshia</taxon>
    </lineage>
</organism>
<gene>
    <name evidence="1" type="ORF">A3Q56_07160</name>
</gene>